<dbReference type="SMART" id="SM00267">
    <property type="entry name" value="GGDEF"/>
    <property type="match status" value="1"/>
</dbReference>
<dbReference type="AlphaFoldDB" id="A0A944M8D1"/>
<dbReference type="PANTHER" id="PTHR33121">
    <property type="entry name" value="CYCLIC DI-GMP PHOSPHODIESTERASE PDEF"/>
    <property type="match status" value="1"/>
</dbReference>
<dbReference type="SMART" id="SM00052">
    <property type="entry name" value="EAL"/>
    <property type="match status" value="1"/>
</dbReference>
<keyword evidence="3" id="KW-0472">Membrane</keyword>
<dbReference type="SMART" id="SM01080">
    <property type="entry name" value="CHASE2"/>
    <property type="match status" value="1"/>
</dbReference>
<dbReference type="CDD" id="cd01948">
    <property type="entry name" value="EAL"/>
    <property type="match status" value="1"/>
</dbReference>
<evidence type="ECO:0000256" key="3">
    <source>
        <dbReference type="SAM" id="Phobius"/>
    </source>
</evidence>
<dbReference type="InterPro" id="IPR050706">
    <property type="entry name" value="Cyclic-di-GMP_PDE-like"/>
</dbReference>
<dbReference type="EMBL" id="JAHHGM010000007">
    <property type="protein sequence ID" value="MBT2989159.1"/>
    <property type="molecule type" value="Genomic_DNA"/>
</dbReference>
<evidence type="ECO:0000256" key="2">
    <source>
        <dbReference type="ARBA" id="ARBA00022636"/>
    </source>
</evidence>
<dbReference type="InterPro" id="IPR001633">
    <property type="entry name" value="EAL_dom"/>
</dbReference>
<dbReference type="InterPro" id="IPR029787">
    <property type="entry name" value="Nucleotide_cyclase"/>
</dbReference>
<dbReference type="InterPro" id="IPR007890">
    <property type="entry name" value="CHASE2"/>
</dbReference>
<keyword evidence="3" id="KW-0812">Transmembrane</keyword>
<dbReference type="InterPro" id="IPR035919">
    <property type="entry name" value="EAL_sf"/>
</dbReference>
<dbReference type="PROSITE" id="PS50883">
    <property type="entry name" value="EAL"/>
    <property type="match status" value="1"/>
</dbReference>
<dbReference type="SUPFAM" id="SSF141868">
    <property type="entry name" value="EAL domain-like"/>
    <property type="match status" value="1"/>
</dbReference>
<accession>A0A944M8D1</accession>
<dbReference type="Pfam" id="PF00990">
    <property type="entry name" value="GGDEF"/>
    <property type="match status" value="1"/>
</dbReference>
<dbReference type="CDD" id="cd01949">
    <property type="entry name" value="GGDEF"/>
    <property type="match status" value="1"/>
</dbReference>
<dbReference type="Proteomes" id="UP000770889">
    <property type="component" value="Unassembled WGS sequence"/>
</dbReference>
<protein>
    <recommendedName>
        <fullName evidence="1">cyclic-guanylate-specific phosphodiesterase</fullName>
        <ecNumber evidence="1">3.1.4.52</ecNumber>
    </recommendedName>
</protein>
<feature type="transmembrane region" description="Helical" evidence="3">
    <location>
        <begin position="306"/>
        <end position="324"/>
    </location>
</feature>
<dbReference type="PROSITE" id="PS50887">
    <property type="entry name" value="GGDEF"/>
    <property type="match status" value="1"/>
</dbReference>
<dbReference type="FunFam" id="3.20.20.450:FF:000001">
    <property type="entry name" value="Cyclic di-GMP phosphodiesterase yahA"/>
    <property type="match status" value="1"/>
</dbReference>
<dbReference type="InterPro" id="IPR000160">
    <property type="entry name" value="GGDEF_dom"/>
</dbReference>
<evidence type="ECO:0000259" key="5">
    <source>
        <dbReference type="PROSITE" id="PS50887"/>
    </source>
</evidence>
<reference evidence="6 7" key="1">
    <citation type="submission" date="2021-05" db="EMBL/GenBank/DDBJ databases">
        <title>Genetic and Functional Diversity in Clade A Lucinid endosymbionts from the Bahamas.</title>
        <authorList>
            <person name="Giani N.M."/>
            <person name="Engel A.S."/>
            <person name="Campbell B.J."/>
        </authorList>
    </citation>
    <scope>NUCLEOTIDE SEQUENCE [LARGE SCALE GENOMIC DNA]</scope>
    <source>
        <strain evidence="6">LUC16012Gg_MoonRockCtena</strain>
    </source>
</reference>
<dbReference type="Pfam" id="PF05226">
    <property type="entry name" value="CHASE2"/>
    <property type="match status" value="1"/>
</dbReference>
<feature type="transmembrane region" description="Helical" evidence="3">
    <location>
        <begin position="331"/>
        <end position="349"/>
    </location>
</feature>
<organism evidence="6 7">
    <name type="scientific">Candidatus Thiodiazotropha taylori</name>
    <dbReference type="NCBI Taxonomy" id="2792791"/>
    <lineage>
        <taxon>Bacteria</taxon>
        <taxon>Pseudomonadati</taxon>
        <taxon>Pseudomonadota</taxon>
        <taxon>Gammaproteobacteria</taxon>
        <taxon>Chromatiales</taxon>
        <taxon>Sedimenticolaceae</taxon>
        <taxon>Candidatus Thiodiazotropha</taxon>
    </lineage>
</organism>
<evidence type="ECO:0000313" key="7">
    <source>
        <dbReference type="Proteomes" id="UP000770889"/>
    </source>
</evidence>
<dbReference type="GO" id="GO:0071111">
    <property type="term" value="F:cyclic-guanylate-specific phosphodiesterase activity"/>
    <property type="evidence" value="ECO:0007669"/>
    <property type="project" value="UniProtKB-EC"/>
</dbReference>
<keyword evidence="2" id="KW-0973">c-di-GMP</keyword>
<keyword evidence="3" id="KW-1133">Transmembrane helix</keyword>
<dbReference type="EC" id="3.1.4.52" evidence="1"/>
<dbReference type="InterPro" id="IPR043128">
    <property type="entry name" value="Rev_trsase/Diguanyl_cyclase"/>
</dbReference>
<evidence type="ECO:0000256" key="1">
    <source>
        <dbReference type="ARBA" id="ARBA00012282"/>
    </source>
</evidence>
<sequence length="837" mass="92549">MLFPFVKRLYRRGVFLVVALLALAYLFVGNAAVQRVDLLFFDYFLNLRENRVSDEIVVIAIDDASLRKLGQWPWSRRLHGQLLDRLTEMGARAVAFDILFAESETTDPDADKRFAQAIERNGRTVLVVAPSNPGPATPITEVLPLAILAEPAAGVGHVDFEIDRDGLCRSFYLYAGINDAHWPALSLALLQVADAAPLVELEDLVHDQHLNRLGWLRQGRFLIPFDPSPDAVNVLPAHVALSDDEVASAVKDKYVLVGSTATGLGDFMSTPVSLVHQRMPGVELNAHVLSGLLQGTLIREMNQSSYLLLTLLVTAAAALLMFNVSFPTTILIFLGAVVGIPAMAGVVMFLEQLWFAPTATIASLAVGFPLWGIFSHLNARRINRSLNDLMRHQALHNAATDLPNQYALEERLQRLAAEAKRQDPGIAALIIIHIQWSGSAGGIVDRSTTENLQRAIAQRLRSRIRSDDLIAQLNNDDFGILVDSLSDAESAQQIASDLLIALQEPLEFERTQLFLTPRVGLSLWPGDSANGDALLRDANIAMFSARIRQSKSICSYSMQVAKEVEQRSQLEQALISAIKRDEFEVYYQPQIVLGSGRIIGVEALLRWHNPDLGMVFPSTFIPLAEHTGLIREIGSWVLRTACHQVQQWNEQGLGPLRLAVNLSPLEFVDKNLFTEVCDTLEMSRLDPARLELEITESALMQNLDEAKAVMRALKQLGVSLAIDDFGTGYSSLSNLQHFPLDRIKIDQSFTREIHANENVREITLTIINMAKRLKLEVIAEGVESESQVAFLDQCGCDELQGYYFSHPLPAADLDSLLHNPDALPAELLSKQSLGGVR</sequence>
<feature type="domain" description="GGDEF" evidence="5">
    <location>
        <begin position="425"/>
        <end position="558"/>
    </location>
</feature>
<dbReference type="Gene3D" id="3.20.20.450">
    <property type="entry name" value="EAL domain"/>
    <property type="match status" value="1"/>
</dbReference>
<feature type="domain" description="EAL" evidence="4">
    <location>
        <begin position="567"/>
        <end position="821"/>
    </location>
</feature>
<feature type="transmembrane region" description="Helical" evidence="3">
    <location>
        <begin position="355"/>
        <end position="374"/>
    </location>
</feature>
<dbReference type="SUPFAM" id="SSF55073">
    <property type="entry name" value="Nucleotide cyclase"/>
    <property type="match status" value="1"/>
</dbReference>
<dbReference type="PANTHER" id="PTHR33121:SF70">
    <property type="entry name" value="SIGNALING PROTEIN YKOW"/>
    <property type="match status" value="1"/>
</dbReference>
<comment type="caution">
    <text evidence="6">The sequence shown here is derived from an EMBL/GenBank/DDBJ whole genome shotgun (WGS) entry which is preliminary data.</text>
</comment>
<evidence type="ECO:0000313" key="6">
    <source>
        <dbReference type="EMBL" id="MBT2989159.1"/>
    </source>
</evidence>
<evidence type="ECO:0000259" key="4">
    <source>
        <dbReference type="PROSITE" id="PS50883"/>
    </source>
</evidence>
<dbReference type="Pfam" id="PF00563">
    <property type="entry name" value="EAL"/>
    <property type="match status" value="1"/>
</dbReference>
<dbReference type="Gene3D" id="3.30.70.270">
    <property type="match status" value="1"/>
</dbReference>
<gene>
    <name evidence="6" type="ORF">KME65_09365</name>
</gene>
<proteinExistence type="predicted"/>
<name>A0A944M8D1_9GAMM</name>